<evidence type="ECO:0000313" key="3">
    <source>
        <dbReference type="Proteomes" id="UP000244755"/>
    </source>
</evidence>
<protein>
    <submittedName>
        <fullName evidence="2">Uncharacterized protein</fullName>
    </submittedName>
</protein>
<dbReference type="KEGG" id="mee:DA075_20905"/>
<keyword evidence="3" id="KW-1185">Reference proteome</keyword>
<dbReference type="Proteomes" id="UP000244755">
    <property type="component" value="Chromosome 1"/>
</dbReference>
<feature type="chain" id="PRO_5015362087" evidence="1">
    <location>
        <begin position="28"/>
        <end position="118"/>
    </location>
</feature>
<organism evidence="2 3">
    <name type="scientific">Methylobacterium currus</name>
    <dbReference type="NCBI Taxonomy" id="2051553"/>
    <lineage>
        <taxon>Bacteria</taxon>
        <taxon>Pseudomonadati</taxon>
        <taxon>Pseudomonadota</taxon>
        <taxon>Alphaproteobacteria</taxon>
        <taxon>Hyphomicrobiales</taxon>
        <taxon>Methylobacteriaceae</taxon>
        <taxon>Methylobacterium</taxon>
    </lineage>
</organism>
<sequence length="118" mass="12317">MKTFIPTAAAALLFGAWLGFGAAPAQAAQGCGPGFHRTVYGYCRPNYGGYYGAPGVYRGGYAYRGGVYGRRVYGGRVYGGRAYGGRAYGGRAVVARGGYGHRVGHYGGRGFAGGRGRR</sequence>
<keyword evidence="1" id="KW-0732">Signal</keyword>
<evidence type="ECO:0000313" key="2">
    <source>
        <dbReference type="EMBL" id="AWB23058.1"/>
    </source>
</evidence>
<accession>A0A2R4WNF9</accession>
<dbReference type="AlphaFoldDB" id="A0A2R4WNF9"/>
<proteinExistence type="predicted"/>
<dbReference type="PROSITE" id="PS51257">
    <property type="entry name" value="PROKAR_LIPOPROTEIN"/>
    <property type="match status" value="1"/>
</dbReference>
<dbReference type="EMBL" id="CP028843">
    <property type="protein sequence ID" value="AWB23058.1"/>
    <property type="molecule type" value="Genomic_DNA"/>
</dbReference>
<dbReference type="RefSeq" id="WP_099954856.1">
    <property type="nucleotide sequence ID" value="NZ_CP028843.1"/>
</dbReference>
<reference evidence="2 3" key="1">
    <citation type="submission" date="2018-04" db="EMBL/GenBank/DDBJ databases">
        <title>Methylobacterium sp. PR1016A genome.</title>
        <authorList>
            <person name="Park W."/>
        </authorList>
    </citation>
    <scope>NUCLEOTIDE SEQUENCE [LARGE SCALE GENOMIC DNA]</scope>
    <source>
        <strain evidence="2 3">PR1016A</strain>
    </source>
</reference>
<evidence type="ECO:0000256" key="1">
    <source>
        <dbReference type="SAM" id="SignalP"/>
    </source>
</evidence>
<name>A0A2R4WNF9_9HYPH</name>
<dbReference type="NCBIfam" id="NF047412">
    <property type="entry name" value="sig_GCG_CRPN_rpt"/>
    <property type="match status" value="1"/>
</dbReference>
<feature type="signal peptide" evidence="1">
    <location>
        <begin position="1"/>
        <end position="27"/>
    </location>
</feature>
<gene>
    <name evidence="2" type="ORF">DA075_20905</name>
</gene>
<dbReference type="InterPro" id="IPR058110">
    <property type="entry name" value="GCG_CRPN_dom"/>
</dbReference>